<dbReference type="PRINTS" id="PR00039">
    <property type="entry name" value="HTHLYSR"/>
</dbReference>
<dbReference type="Gene3D" id="3.40.190.290">
    <property type="match status" value="1"/>
</dbReference>
<evidence type="ECO:0000313" key="6">
    <source>
        <dbReference type="EMBL" id="CUS46457.1"/>
    </source>
</evidence>
<accession>A0A160TPT1</accession>
<dbReference type="PANTHER" id="PTHR30427">
    <property type="entry name" value="TRANSCRIPTIONAL ACTIVATOR PROTEIN LYSR"/>
    <property type="match status" value="1"/>
</dbReference>
<reference evidence="6" key="1">
    <citation type="submission" date="2015-10" db="EMBL/GenBank/DDBJ databases">
        <authorList>
            <person name="Gilbert D.G."/>
        </authorList>
    </citation>
    <scope>NUCLEOTIDE SEQUENCE</scope>
</reference>
<evidence type="ECO:0000256" key="3">
    <source>
        <dbReference type="ARBA" id="ARBA00023125"/>
    </source>
</evidence>
<dbReference type="InterPro" id="IPR005119">
    <property type="entry name" value="LysR_subst-bd"/>
</dbReference>
<dbReference type="InterPro" id="IPR000847">
    <property type="entry name" value="LysR_HTH_N"/>
</dbReference>
<proteinExistence type="inferred from homology"/>
<dbReference type="GO" id="GO:0003700">
    <property type="term" value="F:DNA-binding transcription factor activity"/>
    <property type="evidence" value="ECO:0007669"/>
    <property type="project" value="InterPro"/>
</dbReference>
<dbReference type="Pfam" id="PF00126">
    <property type="entry name" value="HTH_1"/>
    <property type="match status" value="1"/>
</dbReference>
<dbReference type="Gene3D" id="1.10.10.10">
    <property type="entry name" value="Winged helix-like DNA-binding domain superfamily/Winged helix DNA-binding domain"/>
    <property type="match status" value="1"/>
</dbReference>
<dbReference type="InterPro" id="IPR036390">
    <property type="entry name" value="WH_DNA-bd_sf"/>
</dbReference>
<dbReference type="InterPro" id="IPR036388">
    <property type="entry name" value="WH-like_DNA-bd_sf"/>
</dbReference>
<evidence type="ECO:0000256" key="2">
    <source>
        <dbReference type="ARBA" id="ARBA00023015"/>
    </source>
</evidence>
<gene>
    <name evidence="6" type="ORF">MGWOODY_Smn1659</name>
</gene>
<keyword evidence="2" id="KW-0805">Transcription regulation</keyword>
<dbReference type="GO" id="GO:0043565">
    <property type="term" value="F:sequence-specific DNA binding"/>
    <property type="evidence" value="ECO:0007669"/>
    <property type="project" value="TreeGrafter"/>
</dbReference>
<dbReference type="Pfam" id="PF03466">
    <property type="entry name" value="LysR_substrate"/>
    <property type="match status" value="1"/>
</dbReference>
<name>A0A160TPT1_9ZZZZ</name>
<comment type="similarity">
    <text evidence="1">Belongs to the LysR transcriptional regulatory family.</text>
</comment>
<evidence type="ECO:0000256" key="4">
    <source>
        <dbReference type="ARBA" id="ARBA00023163"/>
    </source>
</evidence>
<dbReference type="CDD" id="cd08415">
    <property type="entry name" value="PBP2_LysR_opines_like"/>
    <property type="match status" value="1"/>
</dbReference>
<protein>
    <submittedName>
        <fullName evidence="6">Transcriptional regulator, LysR family</fullName>
    </submittedName>
</protein>
<keyword evidence="4" id="KW-0804">Transcription</keyword>
<dbReference type="InterPro" id="IPR037424">
    <property type="entry name" value="NocR_PBP2"/>
</dbReference>
<dbReference type="SUPFAM" id="SSF46785">
    <property type="entry name" value="Winged helix' DNA-binding domain"/>
    <property type="match status" value="1"/>
</dbReference>
<feature type="domain" description="HTH lysR-type" evidence="5">
    <location>
        <begin position="12"/>
        <end position="69"/>
    </location>
</feature>
<organism evidence="6">
    <name type="scientific">hydrothermal vent metagenome</name>
    <dbReference type="NCBI Taxonomy" id="652676"/>
    <lineage>
        <taxon>unclassified sequences</taxon>
        <taxon>metagenomes</taxon>
        <taxon>ecological metagenomes</taxon>
    </lineage>
</organism>
<evidence type="ECO:0000259" key="5">
    <source>
        <dbReference type="PROSITE" id="PS50931"/>
    </source>
</evidence>
<dbReference type="GO" id="GO:0010628">
    <property type="term" value="P:positive regulation of gene expression"/>
    <property type="evidence" value="ECO:0007669"/>
    <property type="project" value="TreeGrafter"/>
</dbReference>
<dbReference type="PROSITE" id="PS50931">
    <property type="entry name" value="HTH_LYSR"/>
    <property type="match status" value="1"/>
</dbReference>
<dbReference type="AlphaFoldDB" id="A0A160TPT1"/>
<dbReference type="EMBL" id="CZQE01000365">
    <property type="protein sequence ID" value="CUS46457.1"/>
    <property type="molecule type" value="Genomic_DNA"/>
</dbReference>
<keyword evidence="3" id="KW-0238">DNA-binding</keyword>
<sequence length="307" mass="32969">MTRVGRIASDAIGLRALRSFAEIIRTGSATAAGRNLGMTQPAVSRIIAQLESTVGFELFYRDRGRLVPTKDALLLAEEVELALAGLERVSSLVRDIAISATGELRVVAPPSFAEGLLPDMVAGFIAQNPGVRFNLDSRTIDTTKALIATRVVDCGFMKLPIDEPDLEAETMVSSGSVCVMADGHPLAAHDLLTPTELHGHSLILLGSGRQWRAQVDHAFAEYGLRPTVAIETHTHGSACALAARGVGIAIVNALLARRYIRAPLLARPFAPPIIHEYAFVTSALSRPSRLTTEFRDEARRYLAALAS</sequence>
<evidence type="ECO:0000256" key="1">
    <source>
        <dbReference type="ARBA" id="ARBA00009437"/>
    </source>
</evidence>
<dbReference type="SUPFAM" id="SSF53850">
    <property type="entry name" value="Periplasmic binding protein-like II"/>
    <property type="match status" value="1"/>
</dbReference>
<dbReference type="PANTHER" id="PTHR30427:SF1">
    <property type="entry name" value="TRANSCRIPTIONAL ACTIVATOR PROTEIN LYSR"/>
    <property type="match status" value="1"/>
</dbReference>